<comment type="caution">
    <text evidence="2">The sequence shown here is derived from an EMBL/GenBank/DDBJ whole genome shotgun (WGS) entry which is preliminary data.</text>
</comment>
<keyword evidence="3" id="KW-1185">Reference proteome</keyword>
<feature type="region of interest" description="Disordered" evidence="1">
    <location>
        <begin position="124"/>
        <end position="147"/>
    </location>
</feature>
<proteinExistence type="predicted"/>
<protein>
    <submittedName>
        <fullName evidence="2">Uncharacterized protein</fullName>
    </submittedName>
</protein>
<name>A0ABC8SCD9_9AQUA</name>
<gene>
    <name evidence="2" type="ORF">ILEXP_LOCUS22932</name>
</gene>
<evidence type="ECO:0000313" key="3">
    <source>
        <dbReference type="Proteomes" id="UP001642360"/>
    </source>
</evidence>
<dbReference type="EMBL" id="CAUOFW020002547">
    <property type="protein sequence ID" value="CAK9154598.1"/>
    <property type="molecule type" value="Genomic_DNA"/>
</dbReference>
<evidence type="ECO:0000313" key="2">
    <source>
        <dbReference type="EMBL" id="CAK9154598.1"/>
    </source>
</evidence>
<organism evidence="2 3">
    <name type="scientific">Ilex paraguariensis</name>
    <name type="common">yerba mate</name>
    <dbReference type="NCBI Taxonomy" id="185542"/>
    <lineage>
        <taxon>Eukaryota</taxon>
        <taxon>Viridiplantae</taxon>
        <taxon>Streptophyta</taxon>
        <taxon>Embryophyta</taxon>
        <taxon>Tracheophyta</taxon>
        <taxon>Spermatophyta</taxon>
        <taxon>Magnoliopsida</taxon>
        <taxon>eudicotyledons</taxon>
        <taxon>Gunneridae</taxon>
        <taxon>Pentapetalae</taxon>
        <taxon>asterids</taxon>
        <taxon>campanulids</taxon>
        <taxon>Aquifoliales</taxon>
        <taxon>Aquifoliaceae</taxon>
        <taxon>Ilex</taxon>
    </lineage>
</organism>
<reference evidence="2 3" key="1">
    <citation type="submission" date="2024-02" db="EMBL/GenBank/DDBJ databases">
        <authorList>
            <person name="Vignale AGUSTIN F."/>
            <person name="Sosa J E."/>
            <person name="Modenutti C."/>
        </authorList>
    </citation>
    <scope>NUCLEOTIDE SEQUENCE [LARGE SCALE GENOMIC DNA]</scope>
</reference>
<feature type="compositionally biased region" description="Acidic residues" evidence="1">
    <location>
        <begin position="132"/>
        <end position="141"/>
    </location>
</feature>
<dbReference type="Proteomes" id="UP001642360">
    <property type="component" value="Unassembled WGS sequence"/>
</dbReference>
<accession>A0ABC8SCD9</accession>
<sequence length="147" mass="15716">MLGLGIGFDSKTNEYKVVRTAYVEKGIGFAMPPKATKEYGVAKSWSKQIIVDLEGGLGKALFLRNNGEILSTARGAEPVSYNAGTQQSMNLGILGSMGSLYVDTYKDSLALLIEGKEDSDICVSKNKSCTSDGEDEGEDNGVESLNF</sequence>
<dbReference type="AlphaFoldDB" id="A0ABC8SCD9"/>
<evidence type="ECO:0000256" key="1">
    <source>
        <dbReference type="SAM" id="MobiDB-lite"/>
    </source>
</evidence>